<dbReference type="InterPro" id="IPR051518">
    <property type="entry name" value="Sucrose_Phosphatase"/>
</dbReference>
<dbReference type="GO" id="GO:0050307">
    <property type="term" value="F:sucrose-phosphate phosphatase activity"/>
    <property type="evidence" value="ECO:0007669"/>
    <property type="project" value="UniProtKB-EC"/>
</dbReference>
<evidence type="ECO:0000313" key="9">
    <source>
        <dbReference type="Proteomes" id="UP000516013"/>
    </source>
</evidence>
<dbReference type="InterPro" id="IPR023214">
    <property type="entry name" value="HAD_sf"/>
</dbReference>
<dbReference type="Proteomes" id="UP000516013">
    <property type="component" value="Chromosome"/>
</dbReference>
<dbReference type="PANTHER" id="PTHR46521:SF4">
    <property type="entry name" value="SUCROSE-PHOSPHATASE 2-RELATED"/>
    <property type="match status" value="1"/>
</dbReference>
<dbReference type="Gene3D" id="3.90.1070.10">
    <property type="match status" value="1"/>
</dbReference>
<keyword evidence="9" id="KW-1185">Reference proteome</keyword>
<evidence type="ECO:0000256" key="2">
    <source>
        <dbReference type="ARBA" id="ARBA00005070"/>
    </source>
</evidence>
<sequence>MIKSRTNTVLPLGSNNVCAKKFLFVSDLDHTLVGNDLAMLKLLDDLQSHRSQHGTKIVYSTGRSLHLYEELQKSQKEKGRELLEPDILVCAVGTEIYQYDHNNHHNGKEELVLDWEWSKHLSRDWDRELVVATAVNFPSLKPQPESEQRPFKVSYFVQEEKAVQIALELENFLVQEAKLDIQIICSHSDHQEYNRNLDILPSSANKGMAMTFVREKLGIDVEKTVACGDSGNDIALFANRQEKGIIVANAKRELLDWHNNNPSGNRYLAKTSFADGIAEGLRYFNLL</sequence>
<dbReference type="RefSeq" id="WP_187706848.1">
    <property type="nucleotide sequence ID" value="NZ_CP060822.1"/>
</dbReference>
<accession>A0A7H0F335</accession>
<dbReference type="GO" id="GO:0005986">
    <property type="term" value="P:sucrose biosynthetic process"/>
    <property type="evidence" value="ECO:0007669"/>
    <property type="project" value="UniProtKB-UniPathway"/>
</dbReference>
<evidence type="ECO:0000256" key="6">
    <source>
        <dbReference type="ARBA" id="ARBA00048036"/>
    </source>
</evidence>
<evidence type="ECO:0000256" key="3">
    <source>
        <dbReference type="ARBA" id="ARBA00007211"/>
    </source>
</evidence>
<dbReference type="SFLD" id="SFLDS00003">
    <property type="entry name" value="Haloacid_Dehalogenase"/>
    <property type="match status" value="1"/>
</dbReference>
<dbReference type="EMBL" id="CP060822">
    <property type="protein sequence ID" value="QNP30451.1"/>
    <property type="molecule type" value="Genomic_DNA"/>
</dbReference>
<dbReference type="InterPro" id="IPR006379">
    <property type="entry name" value="HAD-SF_hydro_IIB"/>
</dbReference>
<evidence type="ECO:0000256" key="4">
    <source>
        <dbReference type="ARBA" id="ARBA00013112"/>
    </source>
</evidence>
<organism evidence="8 9">
    <name type="scientific">Cylindrospermopsis curvispora GIHE-G1</name>
    <dbReference type="NCBI Taxonomy" id="2666332"/>
    <lineage>
        <taxon>Bacteria</taxon>
        <taxon>Bacillati</taxon>
        <taxon>Cyanobacteriota</taxon>
        <taxon>Cyanophyceae</taxon>
        <taxon>Nostocales</taxon>
        <taxon>Aphanizomenonaceae</taxon>
        <taxon>Cylindrospermopsis</taxon>
    </lineage>
</organism>
<evidence type="ECO:0000256" key="5">
    <source>
        <dbReference type="ARBA" id="ARBA00022801"/>
    </source>
</evidence>
<evidence type="ECO:0000259" key="7">
    <source>
        <dbReference type="Pfam" id="PF05116"/>
    </source>
</evidence>
<dbReference type="SFLD" id="SFLDG01141">
    <property type="entry name" value="C2.B.1:_Sucrose_Phosphatase_Li"/>
    <property type="match status" value="1"/>
</dbReference>
<comment type="pathway">
    <text evidence="2">Glycan biosynthesis; sucrose biosynthesis; sucrose from D-fructose 6-phosphate and UDP-alpha-D-glucose: step 2/2.</text>
</comment>
<gene>
    <name evidence="8" type="ORF">IAR63_05280</name>
</gene>
<keyword evidence="5 8" id="KW-0378">Hydrolase</keyword>
<dbReference type="SUPFAM" id="SSF56784">
    <property type="entry name" value="HAD-like"/>
    <property type="match status" value="1"/>
</dbReference>
<evidence type="ECO:0000313" key="8">
    <source>
        <dbReference type="EMBL" id="QNP30451.1"/>
    </source>
</evidence>
<dbReference type="UniPathway" id="UPA00371">
    <property type="reaction ID" value="UER00546"/>
</dbReference>
<dbReference type="SFLD" id="SFLDG01140">
    <property type="entry name" value="C2.B:_Phosphomannomutase_and_P"/>
    <property type="match status" value="1"/>
</dbReference>
<name>A0A7H0F335_9CYAN</name>
<comment type="catalytic activity">
    <reaction evidence="6">
        <text>sucrose 6(F)-phosphate + H2O = sucrose + phosphate</text>
        <dbReference type="Rhea" id="RHEA:19289"/>
        <dbReference type="ChEBI" id="CHEBI:15377"/>
        <dbReference type="ChEBI" id="CHEBI:17992"/>
        <dbReference type="ChEBI" id="CHEBI:43474"/>
        <dbReference type="ChEBI" id="CHEBI:57723"/>
        <dbReference type="EC" id="3.1.3.24"/>
    </reaction>
</comment>
<feature type="domain" description="Sucrose phosphatase-like" evidence="7">
    <location>
        <begin position="21"/>
        <end position="285"/>
    </location>
</feature>
<dbReference type="Pfam" id="PF05116">
    <property type="entry name" value="S6PP"/>
    <property type="match status" value="1"/>
</dbReference>
<dbReference type="Gene3D" id="3.40.50.1000">
    <property type="entry name" value="HAD superfamily/HAD-like"/>
    <property type="match status" value="1"/>
</dbReference>
<dbReference type="NCBIfam" id="TIGR01485">
    <property type="entry name" value="SPP_plant-cyano"/>
    <property type="match status" value="1"/>
</dbReference>
<dbReference type="NCBIfam" id="TIGR01484">
    <property type="entry name" value="HAD-SF-IIB"/>
    <property type="match status" value="1"/>
</dbReference>
<dbReference type="KEGG" id="ccur:IAR63_05280"/>
<dbReference type="InterPro" id="IPR012847">
    <property type="entry name" value="Sucrose_phosphatase_pln/cyn"/>
</dbReference>
<dbReference type="NCBIfam" id="TIGR01482">
    <property type="entry name" value="SPP-subfamily"/>
    <property type="match status" value="1"/>
</dbReference>
<comment type="cofactor">
    <cofactor evidence="1">
        <name>Mg(2+)</name>
        <dbReference type="ChEBI" id="CHEBI:18420"/>
    </cofactor>
</comment>
<protein>
    <recommendedName>
        <fullName evidence="4">sucrose-phosphate phosphatase</fullName>
        <ecNumber evidence="4">3.1.3.24</ecNumber>
    </recommendedName>
</protein>
<dbReference type="InterPro" id="IPR006380">
    <property type="entry name" value="SPP-like_dom"/>
</dbReference>
<reference evidence="8 9" key="1">
    <citation type="submission" date="2020-08" db="EMBL/GenBank/DDBJ databases">
        <title>Complete genome sequence of Raphidiopsis curvispora isolated from drinking water reservoir in South Korea.</title>
        <authorList>
            <person name="Jeong J."/>
        </authorList>
    </citation>
    <scope>NUCLEOTIDE SEQUENCE [LARGE SCALE GENOMIC DNA]</scope>
    <source>
        <strain evidence="8 9">GIHE-G1</strain>
    </source>
</reference>
<evidence type="ECO:0000256" key="1">
    <source>
        <dbReference type="ARBA" id="ARBA00001946"/>
    </source>
</evidence>
<dbReference type="PANTHER" id="PTHR46521">
    <property type="entry name" value="SUCROSE-PHOSPHATASE 2-RELATED"/>
    <property type="match status" value="1"/>
</dbReference>
<dbReference type="InterPro" id="IPR036412">
    <property type="entry name" value="HAD-like_sf"/>
</dbReference>
<proteinExistence type="inferred from homology"/>
<dbReference type="GO" id="GO:0000287">
    <property type="term" value="F:magnesium ion binding"/>
    <property type="evidence" value="ECO:0007669"/>
    <property type="project" value="InterPro"/>
</dbReference>
<dbReference type="AlphaFoldDB" id="A0A7H0F335"/>
<comment type="similarity">
    <text evidence="3">Belongs to the sucrose phosphatase family.</text>
</comment>
<dbReference type="EC" id="3.1.3.24" evidence="4"/>